<keyword evidence="4" id="KW-1185">Reference proteome</keyword>
<sequence>MSFSQKVVFITGASSGIGAAIAIEFAKEGANVIIVGRNEVKMKNISEKCETYGKKPLVIKADISKNKEVIAAVKKTIETFGKLDVLVNNAGILKCINILDKGVLECYDELMGTNLRAVVHLTTLAAPYLIKTKGNIVNISSVSGSCITHTSFGLYSVTKAGLNHFTRAAALELAPYGVRVNAISPGPVDTDILENTGPSIYLDDIKINTPLGRSSKSVEIADLVLFLSSEKAKACTGCNYVSDNGFLLTK</sequence>
<proteinExistence type="predicted"/>
<evidence type="ECO:0000259" key="2">
    <source>
        <dbReference type="SMART" id="SM00822"/>
    </source>
</evidence>
<dbReference type="Proteomes" id="UP000691718">
    <property type="component" value="Unassembled WGS sequence"/>
</dbReference>
<gene>
    <name evidence="3" type="ORF">PAPOLLO_LOCUS7891</name>
</gene>
<dbReference type="InterPro" id="IPR057326">
    <property type="entry name" value="KR_dom"/>
</dbReference>
<evidence type="ECO:0000313" key="4">
    <source>
        <dbReference type="Proteomes" id="UP000691718"/>
    </source>
</evidence>
<dbReference type="InterPro" id="IPR002347">
    <property type="entry name" value="SDR_fam"/>
</dbReference>
<dbReference type="PANTHER" id="PTHR43975:SF2">
    <property type="entry name" value="EG:BACR7A4.14 PROTEIN-RELATED"/>
    <property type="match status" value="1"/>
</dbReference>
<dbReference type="EMBL" id="CAJQZP010000547">
    <property type="protein sequence ID" value="CAG4968043.1"/>
    <property type="molecule type" value="Genomic_DNA"/>
</dbReference>
<dbReference type="OrthoDB" id="47007at2759"/>
<accession>A0A8S3WN89</accession>
<name>A0A8S3WN89_PARAO</name>
<dbReference type="GO" id="GO:0016491">
    <property type="term" value="F:oxidoreductase activity"/>
    <property type="evidence" value="ECO:0007669"/>
    <property type="project" value="UniProtKB-KW"/>
</dbReference>
<feature type="domain" description="Ketoreductase" evidence="2">
    <location>
        <begin position="6"/>
        <end position="186"/>
    </location>
</feature>
<evidence type="ECO:0000313" key="3">
    <source>
        <dbReference type="EMBL" id="CAG4968043.1"/>
    </source>
</evidence>
<dbReference type="InterPro" id="IPR020904">
    <property type="entry name" value="Sc_DH/Rdtase_CS"/>
</dbReference>
<protein>
    <submittedName>
        <fullName evidence="3">(apollo) hypothetical protein</fullName>
    </submittedName>
</protein>
<keyword evidence="1" id="KW-0560">Oxidoreductase</keyword>
<comment type="caution">
    <text evidence="3">The sequence shown here is derived from an EMBL/GenBank/DDBJ whole genome shotgun (WGS) entry which is preliminary data.</text>
</comment>
<organism evidence="3 4">
    <name type="scientific">Parnassius apollo</name>
    <name type="common">Apollo butterfly</name>
    <name type="synonym">Papilio apollo</name>
    <dbReference type="NCBI Taxonomy" id="110799"/>
    <lineage>
        <taxon>Eukaryota</taxon>
        <taxon>Metazoa</taxon>
        <taxon>Ecdysozoa</taxon>
        <taxon>Arthropoda</taxon>
        <taxon>Hexapoda</taxon>
        <taxon>Insecta</taxon>
        <taxon>Pterygota</taxon>
        <taxon>Neoptera</taxon>
        <taxon>Endopterygota</taxon>
        <taxon>Lepidoptera</taxon>
        <taxon>Glossata</taxon>
        <taxon>Ditrysia</taxon>
        <taxon>Papilionoidea</taxon>
        <taxon>Papilionidae</taxon>
        <taxon>Parnassiinae</taxon>
        <taxon>Parnassini</taxon>
        <taxon>Parnassius</taxon>
        <taxon>Parnassius</taxon>
    </lineage>
</organism>
<dbReference type="Pfam" id="PF13561">
    <property type="entry name" value="adh_short_C2"/>
    <property type="match status" value="1"/>
</dbReference>
<dbReference type="SMART" id="SM00822">
    <property type="entry name" value="PKS_KR"/>
    <property type="match status" value="1"/>
</dbReference>
<dbReference type="AlphaFoldDB" id="A0A8S3WN89"/>
<dbReference type="GO" id="GO:0006629">
    <property type="term" value="P:lipid metabolic process"/>
    <property type="evidence" value="ECO:0007669"/>
    <property type="project" value="UniProtKB-ARBA"/>
</dbReference>
<dbReference type="PANTHER" id="PTHR43975">
    <property type="entry name" value="ZGC:101858"/>
    <property type="match status" value="1"/>
</dbReference>
<evidence type="ECO:0000256" key="1">
    <source>
        <dbReference type="ARBA" id="ARBA00023002"/>
    </source>
</evidence>
<reference evidence="3" key="1">
    <citation type="submission" date="2021-04" db="EMBL/GenBank/DDBJ databases">
        <authorList>
            <person name="Tunstrom K."/>
        </authorList>
    </citation>
    <scope>NUCLEOTIDE SEQUENCE</scope>
</reference>
<dbReference type="FunFam" id="3.40.50.720:FF:000084">
    <property type="entry name" value="Short-chain dehydrogenase reductase"/>
    <property type="match status" value="1"/>
</dbReference>
<dbReference type="PROSITE" id="PS00061">
    <property type="entry name" value="ADH_SHORT"/>
    <property type="match status" value="1"/>
</dbReference>